<dbReference type="EMBL" id="VDEP01000439">
    <property type="protein sequence ID" value="KAA1082307.1"/>
    <property type="molecule type" value="Genomic_DNA"/>
</dbReference>
<protein>
    <submittedName>
        <fullName evidence="2">Uncharacterized protein</fullName>
    </submittedName>
</protein>
<keyword evidence="1" id="KW-0732">Signal</keyword>
<proteinExistence type="predicted"/>
<gene>
    <name evidence="2" type="ORF">PGTUg99_032432</name>
</gene>
<dbReference type="Proteomes" id="UP000325313">
    <property type="component" value="Unassembled WGS sequence"/>
</dbReference>
<dbReference type="AlphaFoldDB" id="A0A5B0MZI2"/>
<name>A0A5B0MZI2_PUCGR</name>
<feature type="chain" id="PRO_5023134428" evidence="1">
    <location>
        <begin position="26"/>
        <end position="286"/>
    </location>
</feature>
<sequence>MKHLERKPTLSLLYIFVLLIIQFDSQRFGVLSKYNQAELQKEGESIRNLDQWGHTLVSSSASPRPGGYQVNPGRMQFSSLDHTYPARWSDSPYTQVDYRSFQPGFGPSMYGLPFCARNETRTSSSLTDLINMRDNLSYQPEGNSHLGGQDHLPHMRQWGSTDHFRHDAHLDLQENVTPSSSSTVTRDFTGWGLPDCVINEEQSKSLDMLQAFQKKQSNYTKWLLVFEDEGKLSQAFEKIARRLEESRPMDDQTQELELESTGLFPWNHALSTTENQRKYIRSLFEE</sequence>
<accession>A0A5B0MZI2</accession>
<organism evidence="2 3">
    <name type="scientific">Puccinia graminis f. sp. tritici</name>
    <dbReference type="NCBI Taxonomy" id="56615"/>
    <lineage>
        <taxon>Eukaryota</taxon>
        <taxon>Fungi</taxon>
        <taxon>Dikarya</taxon>
        <taxon>Basidiomycota</taxon>
        <taxon>Pucciniomycotina</taxon>
        <taxon>Pucciniomycetes</taxon>
        <taxon>Pucciniales</taxon>
        <taxon>Pucciniaceae</taxon>
        <taxon>Puccinia</taxon>
    </lineage>
</organism>
<evidence type="ECO:0000313" key="3">
    <source>
        <dbReference type="Proteomes" id="UP000325313"/>
    </source>
</evidence>
<feature type="signal peptide" evidence="1">
    <location>
        <begin position="1"/>
        <end position="25"/>
    </location>
</feature>
<comment type="caution">
    <text evidence="2">The sequence shown here is derived from an EMBL/GenBank/DDBJ whole genome shotgun (WGS) entry which is preliminary data.</text>
</comment>
<evidence type="ECO:0000256" key="1">
    <source>
        <dbReference type="SAM" id="SignalP"/>
    </source>
</evidence>
<reference evidence="2 3" key="1">
    <citation type="submission" date="2019-05" db="EMBL/GenBank/DDBJ databases">
        <title>Emergence of the Ug99 lineage of the wheat stem rust pathogen through somatic hybridization.</title>
        <authorList>
            <person name="Li F."/>
            <person name="Upadhyaya N.M."/>
            <person name="Sperschneider J."/>
            <person name="Matny O."/>
            <person name="Nguyen-Phuc H."/>
            <person name="Mago R."/>
            <person name="Raley C."/>
            <person name="Miller M.E."/>
            <person name="Silverstein K.A.T."/>
            <person name="Henningsen E."/>
            <person name="Hirsch C.D."/>
            <person name="Visser B."/>
            <person name="Pretorius Z.A."/>
            <person name="Steffenson B.J."/>
            <person name="Schwessinger B."/>
            <person name="Dodds P.N."/>
            <person name="Figueroa M."/>
        </authorList>
    </citation>
    <scope>NUCLEOTIDE SEQUENCE [LARGE SCALE GENOMIC DNA]</scope>
    <source>
        <strain evidence="2 3">Ug99</strain>
    </source>
</reference>
<evidence type="ECO:0000313" key="2">
    <source>
        <dbReference type="EMBL" id="KAA1082307.1"/>
    </source>
</evidence>